<keyword evidence="2" id="KW-0732">Signal</keyword>
<keyword evidence="4" id="KW-1185">Reference proteome</keyword>
<feature type="compositionally biased region" description="Polar residues" evidence="1">
    <location>
        <begin position="41"/>
        <end position="57"/>
    </location>
</feature>
<dbReference type="RefSeq" id="WP_229639523.1">
    <property type="nucleotide sequence ID" value="NZ_JADWDC010000009.1"/>
</dbReference>
<evidence type="ECO:0000313" key="4">
    <source>
        <dbReference type="Proteomes" id="UP000729733"/>
    </source>
</evidence>
<feature type="chain" id="PRO_5037516112" description="Outer membrane protein beta-barrel domain-containing protein" evidence="2">
    <location>
        <begin position="24"/>
        <end position="308"/>
    </location>
</feature>
<evidence type="ECO:0000256" key="1">
    <source>
        <dbReference type="SAM" id="MobiDB-lite"/>
    </source>
</evidence>
<gene>
    <name evidence="3" type="ORF">I4641_05770</name>
</gene>
<dbReference type="AlphaFoldDB" id="A0A964FEC5"/>
<sequence length="308" mass="32971">MRTLTFACSTLLFLPLLCSTTLASPVAQSTSEMSETSEVEINQQTHNESTVTADNTGWSDSNYNELKDIKLQLQNIRQRNFTPSRGVPSLTIANPYGFGADRGFYSGLSYQVDTRGGLDGENDGDATFGFGKGFGNAQKSIGAELSYSLVSFGQNGRDFGSGGFNLKLHRKIARGWGVSAGWNSFLSIGDANDLEDSLYLSTTKIISLKEKVSAPFSRVGVTAGIGNGQFRTEDDIANDNSNFNIFGSLAFRVARPVSFITEWTGQDLAMGLSVSPVRTLPLTINLGARDLAGAGDGVRFVFGVGTGF</sequence>
<evidence type="ECO:0000313" key="3">
    <source>
        <dbReference type="EMBL" id="MCC0176485.1"/>
    </source>
</evidence>
<feature type="compositionally biased region" description="Low complexity" evidence="1">
    <location>
        <begin position="29"/>
        <end position="40"/>
    </location>
</feature>
<evidence type="ECO:0000256" key="2">
    <source>
        <dbReference type="SAM" id="SignalP"/>
    </source>
</evidence>
<dbReference type="Proteomes" id="UP000729733">
    <property type="component" value="Unassembled WGS sequence"/>
</dbReference>
<proteinExistence type="predicted"/>
<feature type="region of interest" description="Disordered" evidence="1">
    <location>
        <begin position="29"/>
        <end position="57"/>
    </location>
</feature>
<organism evidence="3 4">
    <name type="scientific">Waterburya agarophytonicola KI4</name>
    <dbReference type="NCBI Taxonomy" id="2874699"/>
    <lineage>
        <taxon>Bacteria</taxon>
        <taxon>Bacillati</taxon>
        <taxon>Cyanobacteriota</taxon>
        <taxon>Cyanophyceae</taxon>
        <taxon>Pleurocapsales</taxon>
        <taxon>Hyellaceae</taxon>
        <taxon>Waterburya</taxon>
        <taxon>Waterburya agarophytonicola</taxon>
    </lineage>
</organism>
<feature type="signal peptide" evidence="2">
    <location>
        <begin position="1"/>
        <end position="23"/>
    </location>
</feature>
<accession>A0A964FEC5</accession>
<protein>
    <recommendedName>
        <fullName evidence="5">Outer membrane protein beta-barrel domain-containing protein</fullName>
    </recommendedName>
</protein>
<evidence type="ECO:0008006" key="5">
    <source>
        <dbReference type="Google" id="ProtNLM"/>
    </source>
</evidence>
<dbReference type="EMBL" id="JADWDC010000009">
    <property type="protein sequence ID" value="MCC0176485.1"/>
    <property type="molecule type" value="Genomic_DNA"/>
</dbReference>
<reference evidence="3" key="1">
    <citation type="journal article" date="2021" name="Antonie Van Leeuwenhoek">
        <title>Draft genome and description of Waterburya agarophytonicola gen. nov. sp. nov. (Pleurocapsales, Cyanobacteria): a seaweed symbiont.</title>
        <authorList>
            <person name="Bonthond G."/>
            <person name="Shalygin S."/>
            <person name="Bayer T."/>
            <person name="Weinberger F."/>
        </authorList>
    </citation>
    <scope>NUCLEOTIDE SEQUENCE</scope>
    <source>
        <strain evidence="3">KI4</strain>
    </source>
</reference>
<name>A0A964FEC5_9CYAN</name>
<comment type="caution">
    <text evidence="3">The sequence shown here is derived from an EMBL/GenBank/DDBJ whole genome shotgun (WGS) entry which is preliminary data.</text>
</comment>